<protein>
    <submittedName>
        <fullName evidence="4">NAD-P-binding protein</fullName>
    </submittedName>
</protein>
<organism evidence="4 5">
    <name type="scientific">Rickenella mellea</name>
    <dbReference type="NCBI Taxonomy" id="50990"/>
    <lineage>
        <taxon>Eukaryota</taxon>
        <taxon>Fungi</taxon>
        <taxon>Dikarya</taxon>
        <taxon>Basidiomycota</taxon>
        <taxon>Agaricomycotina</taxon>
        <taxon>Agaricomycetes</taxon>
        <taxon>Hymenochaetales</taxon>
        <taxon>Rickenellaceae</taxon>
        <taxon>Rickenella</taxon>
    </lineage>
</organism>
<dbReference type="GO" id="GO:0005634">
    <property type="term" value="C:nucleus"/>
    <property type="evidence" value="ECO:0007669"/>
    <property type="project" value="TreeGrafter"/>
</dbReference>
<dbReference type="PANTHER" id="PTHR42748:SF14">
    <property type="entry name" value="SNOAL-LIKE DOMAIN-CONTAINING PROTEIN"/>
    <property type="match status" value="1"/>
</dbReference>
<evidence type="ECO:0000256" key="2">
    <source>
        <dbReference type="ARBA" id="ARBA00022857"/>
    </source>
</evidence>
<evidence type="ECO:0000256" key="1">
    <source>
        <dbReference type="ARBA" id="ARBA00006328"/>
    </source>
</evidence>
<dbReference type="InterPro" id="IPR051164">
    <property type="entry name" value="NmrA-like_oxidored"/>
</dbReference>
<reference evidence="4 5" key="1">
    <citation type="submission" date="2018-06" db="EMBL/GenBank/DDBJ databases">
        <title>A transcriptomic atlas of mushroom development highlights an independent origin of complex multicellularity.</title>
        <authorList>
            <consortium name="DOE Joint Genome Institute"/>
            <person name="Krizsan K."/>
            <person name="Almasi E."/>
            <person name="Merenyi Z."/>
            <person name="Sahu N."/>
            <person name="Viragh M."/>
            <person name="Koszo T."/>
            <person name="Mondo S."/>
            <person name="Kiss B."/>
            <person name="Balint B."/>
            <person name="Kues U."/>
            <person name="Barry K."/>
            <person name="Hegedus J.C."/>
            <person name="Henrissat B."/>
            <person name="Johnson J."/>
            <person name="Lipzen A."/>
            <person name="Ohm R."/>
            <person name="Nagy I."/>
            <person name="Pangilinan J."/>
            <person name="Yan J."/>
            <person name="Xiong Y."/>
            <person name="Grigoriev I.V."/>
            <person name="Hibbett D.S."/>
            <person name="Nagy L.G."/>
        </authorList>
    </citation>
    <scope>NUCLEOTIDE SEQUENCE [LARGE SCALE GENOMIC DNA]</scope>
    <source>
        <strain evidence="4 5">SZMC22713</strain>
    </source>
</reference>
<dbReference type="InterPro" id="IPR036291">
    <property type="entry name" value="NAD(P)-bd_dom_sf"/>
</dbReference>
<dbReference type="Gene3D" id="3.90.25.10">
    <property type="entry name" value="UDP-galactose 4-epimerase, domain 1"/>
    <property type="match status" value="1"/>
</dbReference>
<evidence type="ECO:0000313" key="4">
    <source>
        <dbReference type="EMBL" id="TDL18911.1"/>
    </source>
</evidence>
<dbReference type="OrthoDB" id="300709at2759"/>
<dbReference type="Gene3D" id="3.40.50.720">
    <property type="entry name" value="NAD(P)-binding Rossmann-like Domain"/>
    <property type="match status" value="1"/>
</dbReference>
<dbReference type="STRING" id="50990.A0A4Y7PV30"/>
<dbReference type="InterPro" id="IPR008030">
    <property type="entry name" value="NmrA-like"/>
</dbReference>
<dbReference type="EMBL" id="ML170202">
    <property type="protein sequence ID" value="TDL18911.1"/>
    <property type="molecule type" value="Genomic_DNA"/>
</dbReference>
<dbReference type="AlphaFoldDB" id="A0A4Y7PV30"/>
<dbReference type="Pfam" id="PF05368">
    <property type="entry name" value="NmrA"/>
    <property type="match status" value="1"/>
</dbReference>
<dbReference type="SUPFAM" id="SSF51735">
    <property type="entry name" value="NAD(P)-binding Rossmann-fold domains"/>
    <property type="match status" value="1"/>
</dbReference>
<keyword evidence="5" id="KW-1185">Reference proteome</keyword>
<feature type="domain" description="NmrA-like" evidence="3">
    <location>
        <begin position="11"/>
        <end position="262"/>
    </location>
</feature>
<keyword evidence="2" id="KW-0521">NADP</keyword>
<evidence type="ECO:0000259" key="3">
    <source>
        <dbReference type="Pfam" id="PF05368"/>
    </source>
</evidence>
<dbReference type="Proteomes" id="UP000294933">
    <property type="component" value="Unassembled WGS sequence"/>
</dbReference>
<name>A0A4Y7PV30_9AGAM</name>
<gene>
    <name evidence="4" type="ORF">BD410DRAFT_752719</name>
</gene>
<sequence length="364" mass="40178">MSLSSNDQNLKKKLILVIGATGAQGLAVIDALLKPSADGSPSPYAVRALTRDVNGKRAKELAGKGVECVEGSFMDFPKVAEALKGVYGTWVNTDGFTVGEAKELYAGMRIFELAKQTGTVKHYVWSNLDYVAKKSGYNPAYRAEHYDAKGRVGEWLKVQPSVPTSEGMTWSAVTTGPYMDMLEIGIFGPLNRRADGTWVFASPIQNGHVPMIALTDLGFFARYSFDNPELVSGKDLEVASDIVGWDYLVETFQRVTGQKAVVVHESIDEWMDNFAKTDRPVANERPVGDGSTTWKENFTAFWKLWQDDVLKRDMDWIRSVNPGGHTLESWMRTTGYTGQLKTGLLKNAEDGKAISSNPDKIKSL</sequence>
<proteinExistence type="inferred from homology"/>
<comment type="similarity">
    <text evidence="1">Belongs to the NmrA-type oxidoreductase family.</text>
</comment>
<evidence type="ECO:0000313" key="5">
    <source>
        <dbReference type="Proteomes" id="UP000294933"/>
    </source>
</evidence>
<dbReference type="VEuPathDB" id="FungiDB:BD410DRAFT_752719"/>
<dbReference type="CDD" id="cd05251">
    <property type="entry name" value="NmrA_like_SDR_a"/>
    <property type="match status" value="1"/>
</dbReference>
<dbReference type="PANTHER" id="PTHR42748">
    <property type="entry name" value="NITROGEN METABOLITE REPRESSION PROTEIN NMRA FAMILY MEMBER"/>
    <property type="match status" value="1"/>
</dbReference>
<accession>A0A4Y7PV30</accession>